<organism evidence="2 3">
    <name type="scientific">Vibrio bivalvicida</name>
    <dbReference type="NCBI Taxonomy" id="1276888"/>
    <lineage>
        <taxon>Bacteria</taxon>
        <taxon>Pseudomonadati</taxon>
        <taxon>Pseudomonadota</taxon>
        <taxon>Gammaproteobacteria</taxon>
        <taxon>Vibrionales</taxon>
        <taxon>Vibrionaceae</taxon>
        <taxon>Vibrio</taxon>
        <taxon>Vibrio oreintalis group</taxon>
    </lineage>
</organism>
<name>A0A177Y351_9VIBR</name>
<proteinExistence type="predicted"/>
<dbReference type="Pfam" id="PF01261">
    <property type="entry name" value="AP_endonuc_2"/>
    <property type="match status" value="1"/>
</dbReference>
<feature type="domain" description="Xylose isomerase-like TIM barrel" evidence="1">
    <location>
        <begin position="34"/>
        <end position="300"/>
    </location>
</feature>
<dbReference type="AlphaFoldDB" id="A0A177Y351"/>
<protein>
    <submittedName>
        <fullName evidence="2">Xylose isomerase</fullName>
    </submittedName>
</protein>
<reference evidence="2 3" key="1">
    <citation type="journal article" date="2016" name="Syst. Appl. Microbiol.">
        <title>Vibrio bivalvicida sp. nov., a novel larval pathogen for bivalve molluscs reared in a hatchery.</title>
        <authorList>
            <person name="Dubert J."/>
            <person name="Romalde J.L."/>
            <person name="Prado S."/>
            <person name="Barja J.L."/>
        </authorList>
    </citation>
    <scope>NUCLEOTIDE SEQUENCE [LARGE SCALE GENOMIC DNA]</scope>
    <source>
        <strain evidence="2 3">605</strain>
    </source>
</reference>
<dbReference type="GO" id="GO:0016853">
    <property type="term" value="F:isomerase activity"/>
    <property type="evidence" value="ECO:0007669"/>
    <property type="project" value="UniProtKB-KW"/>
</dbReference>
<evidence type="ECO:0000313" key="3">
    <source>
        <dbReference type="Proteomes" id="UP000078406"/>
    </source>
</evidence>
<gene>
    <name evidence="2" type="ORF">APB76_06420</name>
</gene>
<evidence type="ECO:0000259" key="1">
    <source>
        <dbReference type="Pfam" id="PF01261"/>
    </source>
</evidence>
<dbReference type="InterPro" id="IPR050312">
    <property type="entry name" value="IolE/XylAMocC-like"/>
</dbReference>
<dbReference type="RefSeq" id="WP_054961067.1">
    <property type="nucleotide sequence ID" value="NZ_LLEI02000021.1"/>
</dbReference>
<accession>A0A177Y351</accession>
<evidence type="ECO:0000313" key="2">
    <source>
        <dbReference type="EMBL" id="OAJ94915.1"/>
    </source>
</evidence>
<dbReference type="Proteomes" id="UP000078406">
    <property type="component" value="Unassembled WGS sequence"/>
</dbReference>
<dbReference type="PANTHER" id="PTHR12110">
    <property type="entry name" value="HYDROXYPYRUVATE ISOMERASE"/>
    <property type="match status" value="1"/>
</dbReference>
<dbReference type="InterPro" id="IPR036237">
    <property type="entry name" value="Xyl_isomerase-like_sf"/>
</dbReference>
<comment type="caution">
    <text evidence="2">The sequence shown here is derived from an EMBL/GenBank/DDBJ whole genome shotgun (WGS) entry which is preliminary data.</text>
</comment>
<dbReference type="InterPro" id="IPR013022">
    <property type="entry name" value="Xyl_isomerase-like_TIM-brl"/>
</dbReference>
<dbReference type="Gene3D" id="3.20.20.150">
    <property type="entry name" value="Divalent-metal-dependent TIM barrel enzymes"/>
    <property type="match status" value="1"/>
</dbReference>
<dbReference type="SUPFAM" id="SSF51658">
    <property type="entry name" value="Xylose isomerase-like"/>
    <property type="match status" value="1"/>
</dbReference>
<dbReference type="EMBL" id="LLEI02000021">
    <property type="protein sequence ID" value="OAJ94915.1"/>
    <property type="molecule type" value="Genomic_DNA"/>
</dbReference>
<keyword evidence="2" id="KW-0413">Isomerase</keyword>
<sequence>MSQQTELYFSFFMFDSNFPIEDETFLDQAMIHIRHLANMGYTGFEIHPGREDATVYAFPTYTKELAAYTRFKQRLDDEGLGHIKFATNVGATTDCDPSSSDPNIRQAGIEYLKSRIDITAAMGGEIMMGPMVIPYGGFVYNAPNGEPVWSDDLQNTLDQRYLTAQQSFHQLGQYAKERGVKLAIEPISHWETPGPNKLTQLIKFLDGIADPTVGVVIDSAQEVLDGDGPEVFKQQVQYLANQHRLHYAQASPPDRGDLQHCWLPWDAMFTPILEHYQGPVAVEIFNAVGAFDQGLRLTRRKFWIPEVDEPNAYPDAYCVAQKAYEVTEFNLDRIKQKS</sequence>